<dbReference type="RefSeq" id="WP_168489414.1">
    <property type="nucleotide sequence ID" value="NZ_JAAZSQ010000044.1"/>
</dbReference>
<reference evidence="1 2" key="1">
    <citation type="submission" date="2020-04" db="EMBL/GenBank/DDBJ databases">
        <title>Arthrobacter sp. nov.</title>
        <authorList>
            <person name="Liu S."/>
        </authorList>
    </citation>
    <scope>NUCLEOTIDE SEQUENCE [LARGE SCALE GENOMIC DNA]</scope>
    <source>
        <strain evidence="1 2">E918</strain>
    </source>
</reference>
<accession>A0A7X6K811</accession>
<dbReference type="Proteomes" id="UP000544090">
    <property type="component" value="Unassembled WGS sequence"/>
</dbReference>
<name>A0A7X6K811_9MICC</name>
<protein>
    <submittedName>
        <fullName evidence="1">Uncharacterized protein</fullName>
    </submittedName>
</protein>
<evidence type="ECO:0000313" key="2">
    <source>
        <dbReference type="Proteomes" id="UP000544090"/>
    </source>
</evidence>
<gene>
    <name evidence="1" type="ORF">HGG74_20615</name>
</gene>
<evidence type="ECO:0000313" key="1">
    <source>
        <dbReference type="EMBL" id="NKX56875.1"/>
    </source>
</evidence>
<dbReference type="EMBL" id="JAAZSQ010000044">
    <property type="protein sequence ID" value="NKX56875.1"/>
    <property type="molecule type" value="Genomic_DNA"/>
</dbReference>
<dbReference type="AlphaFoldDB" id="A0A7X6K811"/>
<comment type="caution">
    <text evidence="1">The sequence shown here is derived from an EMBL/GenBank/DDBJ whole genome shotgun (WGS) entry which is preliminary data.</text>
</comment>
<proteinExistence type="predicted"/>
<organism evidence="1 2">
    <name type="scientific">Arthrobacter mobilis</name>
    <dbReference type="NCBI Taxonomy" id="2724944"/>
    <lineage>
        <taxon>Bacteria</taxon>
        <taxon>Bacillati</taxon>
        <taxon>Actinomycetota</taxon>
        <taxon>Actinomycetes</taxon>
        <taxon>Micrococcales</taxon>
        <taxon>Micrococcaceae</taxon>
        <taxon>Arthrobacter</taxon>
    </lineage>
</organism>
<sequence length="78" mass="8352">MSQERPAGCLPDPLETSNVDAQSTVARTSAEKGLQTNGFVRAVTIVSTTLNVRRNGVMVTPPTNVGTDDLYKRRTACS</sequence>
<keyword evidence="2" id="KW-1185">Reference proteome</keyword>